<dbReference type="STRING" id="35608.A0A2U1M1P2"/>
<evidence type="ECO:0000313" key="4">
    <source>
        <dbReference type="EMBL" id="PWA55130.1"/>
    </source>
</evidence>
<dbReference type="GO" id="GO:0007200">
    <property type="term" value="P:phospholipase C-activating G protein-coupled receptor signaling pathway"/>
    <property type="evidence" value="ECO:0007669"/>
    <property type="project" value="InterPro"/>
</dbReference>
<dbReference type="GO" id="GO:0005634">
    <property type="term" value="C:nucleus"/>
    <property type="evidence" value="ECO:0007669"/>
    <property type="project" value="UniProtKB-SubCell"/>
</dbReference>
<dbReference type="GO" id="GO:0004143">
    <property type="term" value="F:ATP-dependent diacylglycerol kinase activity"/>
    <property type="evidence" value="ECO:0007669"/>
    <property type="project" value="InterPro"/>
</dbReference>
<dbReference type="PANTHER" id="PTHR45093">
    <property type="entry name" value="TRANSCRIPTION ACTIVATOR MSS11"/>
    <property type="match status" value="1"/>
</dbReference>
<keyword evidence="5" id="KW-1185">Reference proteome</keyword>
<evidence type="ECO:0000313" key="5">
    <source>
        <dbReference type="Proteomes" id="UP000245207"/>
    </source>
</evidence>
<feature type="domain" description="Diacylglycerol kinase accessory" evidence="3">
    <location>
        <begin position="37"/>
        <end position="104"/>
    </location>
</feature>
<keyword evidence="2" id="KW-0539">Nucleus</keyword>
<proteinExistence type="predicted"/>
<dbReference type="InterPro" id="IPR000756">
    <property type="entry name" value="Diacylglycerol_kin_accessory"/>
</dbReference>
<dbReference type="Pfam" id="PF00609">
    <property type="entry name" value="DAGK_acc"/>
    <property type="match status" value="1"/>
</dbReference>
<dbReference type="EMBL" id="PKPP01006856">
    <property type="protein sequence ID" value="PWA55130.1"/>
    <property type="molecule type" value="Genomic_DNA"/>
</dbReference>
<gene>
    <name evidence="4" type="ORF">CTI12_AA430190</name>
</gene>
<comment type="caution">
    <text evidence="4">The sequence shown here is derived from an EMBL/GenBank/DDBJ whole genome shotgun (WGS) entry which is preliminary data.</text>
</comment>
<comment type="subcellular location">
    <subcellularLocation>
        <location evidence="1">Nucleus</location>
    </subcellularLocation>
</comment>
<evidence type="ECO:0000256" key="1">
    <source>
        <dbReference type="ARBA" id="ARBA00004123"/>
    </source>
</evidence>
<evidence type="ECO:0000256" key="2">
    <source>
        <dbReference type="ARBA" id="ARBA00023242"/>
    </source>
</evidence>
<name>A0A2U1M1P2_ARTAN</name>
<reference evidence="4 5" key="1">
    <citation type="journal article" date="2018" name="Mol. Plant">
        <title>The genome of Artemisia annua provides insight into the evolution of Asteraceae family and artemisinin biosynthesis.</title>
        <authorList>
            <person name="Shen Q."/>
            <person name="Zhang L."/>
            <person name="Liao Z."/>
            <person name="Wang S."/>
            <person name="Yan T."/>
            <person name="Shi P."/>
            <person name="Liu M."/>
            <person name="Fu X."/>
            <person name="Pan Q."/>
            <person name="Wang Y."/>
            <person name="Lv Z."/>
            <person name="Lu X."/>
            <person name="Zhang F."/>
            <person name="Jiang W."/>
            <person name="Ma Y."/>
            <person name="Chen M."/>
            <person name="Hao X."/>
            <person name="Li L."/>
            <person name="Tang Y."/>
            <person name="Lv G."/>
            <person name="Zhou Y."/>
            <person name="Sun X."/>
            <person name="Brodelius P.E."/>
            <person name="Rose J.K.C."/>
            <person name="Tang K."/>
        </authorList>
    </citation>
    <scope>NUCLEOTIDE SEQUENCE [LARGE SCALE GENOMIC DNA]</scope>
    <source>
        <strain evidence="5">cv. Huhao1</strain>
        <tissue evidence="4">Leaf</tissue>
    </source>
</reference>
<evidence type="ECO:0000259" key="3">
    <source>
        <dbReference type="Pfam" id="PF00609"/>
    </source>
</evidence>
<dbReference type="Proteomes" id="UP000245207">
    <property type="component" value="Unassembled WGS sequence"/>
</dbReference>
<protein>
    <submittedName>
        <fullName evidence="4">LisH dimerization motif-containing protein</fullName>
    </submittedName>
</protein>
<sequence>MDSGSSGVGSGMDVDADVAVSSPVTRQKATVGFGCRRRVLIANIGSYMGGVKLWHNKNESTDNCDPHSKHDKRLEVVSISGTWHLGKLQKSYMSGFQPIHQLQMLTPQHQQQLLFALKTMTSQSANDESRRLIMLLNNRNISMGKDGLSNSVSDVVPNLGSSMPALPRGDPDMLLKYGNHKHCMTVTKFSTVNSVNSYTWGCNLNALPYNGYSSKPLMMFGADGPANLASLSNQLASVKMDLLMITSSPFLSHDDTDPRDTVGRGMDASKVESHYVYVAGRENKNLQIWKSARKGVIIIMRRLRAPIGDCNGFMNRREDRLQLEAELEHFDRQDPGY</sequence>
<organism evidence="4 5">
    <name type="scientific">Artemisia annua</name>
    <name type="common">Sweet wormwood</name>
    <dbReference type="NCBI Taxonomy" id="35608"/>
    <lineage>
        <taxon>Eukaryota</taxon>
        <taxon>Viridiplantae</taxon>
        <taxon>Streptophyta</taxon>
        <taxon>Embryophyta</taxon>
        <taxon>Tracheophyta</taxon>
        <taxon>Spermatophyta</taxon>
        <taxon>Magnoliopsida</taxon>
        <taxon>eudicotyledons</taxon>
        <taxon>Gunneridae</taxon>
        <taxon>Pentapetalae</taxon>
        <taxon>asterids</taxon>
        <taxon>campanulids</taxon>
        <taxon>Asterales</taxon>
        <taxon>Asteraceae</taxon>
        <taxon>Asteroideae</taxon>
        <taxon>Anthemideae</taxon>
        <taxon>Artemisiinae</taxon>
        <taxon>Artemisia</taxon>
    </lineage>
</organism>
<accession>A0A2U1M1P2</accession>
<dbReference type="PANTHER" id="PTHR45093:SF2">
    <property type="entry name" value="LISH DOMAIN-CONTAINING PROTEIN"/>
    <property type="match status" value="1"/>
</dbReference>
<dbReference type="OrthoDB" id="1747124at2759"/>
<dbReference type="AlphaFoldDB" id="A0A2U1M1P2"/>